<evidence type="ECO:0000313" key="9">
    <source>
        <dbReference type="Proteomes" id="UP000273626"/>
    </source>
</evidence>
<dbReference type="InterPro" id="IPR000847">
    <property type="entry name" value="LysR_HTH_N"/>
</dbReference>
<dbReference type="Gene3D" id="1.10.10.10">
    <property type="entry name" value="Winged helix-like DNA-binding domain superfamily/Winged helix DNA-binding domain"/>
    <property type="match status" value="1"/>
</dbReference>
<dbReference type="GO" id="GO:0003700">
    <property type="term" value="F:DNA-binding transcription factor activity"/>
    <property type="evidence" value="ECO:0007669"/>
    <property type="project" value="InterPro"/>
</dbReference>
<evidence type="ECO:0000313" key="10">
    <source>
        <dbReference type="Proteomes" id="UP000326453"/>
    </source>
</evidence>
<name>A0A1I5IYE2_PARPN</name>
<dbReference type="InterPro" id="IPR005119">
    <property type="entry name" value="LysR_subst-bd"/>
</dbReference>
<dbReference type="InterPro" id="IPR036388">
    <property type="entry name" value="WH-like_DNA-bd_sf"/>
</dbReference>
<gene>
    <name evidence="8" type="ORF">BDE18_3964</name>
    <name evidence="6" type="ORF">ESD82_09255</name>
    <name evidence="7" type="ORF">HYQ43_22465</name>
</gene>
<evidence type="ECO:0000313" key="6">
    <source>
        <dbReference type="EMBL" id="QFG36383.1"/>
    </source>
</evidence>
<dbReference type="RefSeq" id="WP_024846063.1">
    <property type="nucleotide sequence ID" value="NZ_CP044425.1"/>
</dbReference>
<keyword evidence="3 8" id="KW-0238">DNA-binding</keyword>
<dbReference type="GO" id="GO:0006351">
    <property type="term" value="P:DNA-templated transcription"/>
    <property type="evidence" value="ECO:0007669"/>
    <property type="project" value="TreeGrafter"/>
</dbReference>
<dbReference type="Pfam" id="PF00126">
    <property type="entry name" value="HTH_1"/>
    <property type="match status" value="1"/>
</dbReference>
<dbReference type="OrthoDB" id="9804958at2"/>
<organism evidence="6 10">
    <name type="scientific">Paracoccus pantotrophus</name>
    <name type="common">Thiosphaera pantotropha</name>
    <dbReference type="NCBI Taxonomy" id="82367"/>
    <lineage>
        <taxon>Bacteria</taxon>
        <taxon>Pseudomonadati</taxon>
        <taxon>Pseudomonadota</taxon>
        <taxon>Alphaproteobacteria</taxon>
        <taxon>Rhodobacterales</taxon>
        <taxon>Paracoccaceae</taxon>
        <taxon>Paracoccus</taxon>
    </lineage>
</organism>
<dbReference type="KEGG" id="ppan:ESD82_09255"/>
<dbReference type="SUPFAM" id="SSF53850">
    <property type="entry name" value="Periplasmic binding protein-like II"/>
    <property type="match status" value="1"/>
</dbReference>
<dbReference type="Proteomes" id="UP000273626">
    <property type="component" value="Unassembled WGS sequence"/>
</dbReference>
<dbReference type="Gene3D" id="3.40.190.10">
    <property type="entry name" value="Periplasmic binding protein-like II"/>
    <property type="match status" value="2"/>
</dbReference>
<reference evidence="6 10" key="2">
    <citation type="submission" date="2019-01" db="EMBL/GenBank/DDBJ databases">
        <title>Complete Genome Sequence and Annotation of the Paracoccus pantotrophus type strain DSM 2944.</title>
        <authorList>
            <person name="Bockwoldt J.A."/>
            <person name="Zimmermann M."/>
            <person name="Tiso T."/>
            <person name="Blank L.M."/>
        </authorList>
    </citation>
    <scope>NUCLEOTIDE SEQUENCE [LARGE SCALE GENOMIC DNA]</scope>
    <source>
        <strain evidence="6 10">DSM 2944</strain>
        <plasmid evidence="6">pPAN2</plasmid>
        <plasmid evidence="10">ppan2</plasmid>
    </source>
</reference>
<feature type="domain" description="HTH lysR-type" evidence="5">
    <location>
        <begin position="9"/>
        <end position="66"/>
    </location>
</feature>
<dbReference type="Proteomes" id="UP000509322">
    <property type="component" value="Plasmid unnamed1"/>
</dbReference>
<dbReference type="InterPro" id="IPR036390">
    <property type="entry name" value="WH_DNA-bd_sf"/>
</dbReference>
<keyword evidence="4" id="KW-0804">Transcription</keyword>
<dbReference type="EMBL" id="CP044425">
    <property type="protein sequence ID" value="QFG36383.1"/>
    <property type="molecule type" value="Genomic_DNA"/>
</dbReference>
<sequence length="313" mass="34857">MVRRYYDLPSLSALAVFEAAARHSSFKLAAQELNVTPGAVSRQIKSVEMELGAPLFLRNGKGVVLTGAGEELFHVLASGFSRASEVIRSIKEGEASNIVAIACSDVFATMWLIPRMPDFWARHPRVFVDHVIWENARNYRRSDVELRVRYGLGSWADETAELLFDDWIYPVCSPDFARQHEGAGIADLVDLPLLSVEWVEPDWLGWDEILLRGGVRAGALRGRRFGKFSIALQAAMADQGLVIGWHRLVGPLIEQGALVRFTDLVIPAPGGYYLTRNSTRKLSDTAMVMRDWIREQARQVRETPCPGGGRPPA</sequence>
<dbReference type="Proteomes" id="UP000326453">
    <property type="component" value="Plasmid pPAN2"/>
</dbReference>
<geneLocation type="plasmid" evidence="7 11">
    <name>unnamed1</name>
</geneLocation>
<evidence type="ECO:0000313" key="7">
    <source>
        <dbReference type="EMBL" id="QLH16966.1"/>
    </source>
</evidence>
<geneLocation type="plasmid" evidence="6">
    <name>pPAN2</name>
</geneLocation>
<keyword evidence="6" id="KW-0614">Plasmid</keyword>
<dbReference type="EMBL" id="RBLI01000003">
    <property type="protein sequence ID" value="RKS43033.1"/>
    <property type="molecule type" value="Genomic_DNA"/>
</dbReference>
<dbReference type="InterPro" id="IPR058163">
    <property type="entry name" value="LysR-type_TF_proteobact-type"/>
</dbReference>
<protein>
    <submittedName>
        <fullName evidence="8">DNA-binding transcriptional LysR family regulator</fullName>
    </submittedName>
    <submittedName>
        <fullName evidence="6">LysR family transcriptional regulator</fullName>
    </submittedName>
</protein>
<dbReference type="Pfam" id="PF03466">
    <property type="entry name" value="LysR_substrate"/>
    <property type="match status" value="1"/>
</dbReference>
<evidence type="ECO:0000256" key="1">
    <source>
        <dbReference type="ARBA" id="ARBA00009437"/>
    </source>
</evidence>
<proteinExistence type="inferred from homology"/>
<evidence type="ECO:0000256" key="3">
    <source>
        <dbReference type="ARBA" id="ARBA00023125"/>
    </source>
</evidence>
<evidence type="ECO:0000259" key="5">
    <source>
        <dbReference type="PROSITE" id="PS50931"/>
    </source>
</evidence>
<dbReference type="SUPFAM" id="SSF46785">
    <property type="entry name" value="Winged helix' DNA-binding domain"/>
    <property type="match status" value="1"/>
</dbReference>
<dbReference type="EMBL" id="CP058691">
    <property type="protein sequence ID" value="QLH16966.1"/>
    <property type="molecule type" value="Genomic_DNA"/>
</dbReference>
<evidence type="ECO:0000313" key="11">
    <source>
        <dbReference type="Proteomes" id="UP000509322"/>
    </source>
</evidence>
<evidence type="ECO:0000313" key="8">
    <source>
        <dbReference type="EMBL" id="RKS43033.1"/>
    </source>
</evidence>
<dbReference type="GO" id="GO:0043565">
    <property type="term" value="F:sequence-specific DNA binding"/>
    <property type="evidence" value="ECO:0007669"/>
    <property type="project" value="TreeGrafter"/>
</dbReference>
<comment type="similarity">
    <text evidence="1">Belongs to the LysR transcriptional regulatory family.</text>
</comment>
<dbReference type="PROSITE" id="PS50931">
    <property type="entry name" value="HTH_LYSR"/>
    <property type="match status" value="1"/>
</dbReference>
<dbReference type="CDD" id="cd08432">
    <property type="entry name" value="PBP2_GcdR_TrpI_HvrB_AmpR_like"/>
    <property type="match status" value="1"/>
</dbReference>
<dbReference type="PANTHER" id="PTHR30537:SF74">
    <property type="entry name" value="HTH-TYPE TRANSCRIPTIONAL REGULATOR TRPI"/>
    <property type="match status" value="1"/>
</dbReference>
<accession>A0A1I5IYE2</accession>
<dbReference type="PANTHER" id="PTHR30537">
    <property type="entry name" value="HTH-TYPE TRANSCRIPTIONAL REGULATOR"/>
    <property type="match status" value="1"/>
</dbReference>
<evidence type="ECO:0000256" key="2">
    <source>
        <dbReference type="ARBA" id="ARBA00023015"/>
    </source>
</evidence>
<evidence type="ECO:0000256" key="4">
    <source>
        <dbReference type="ARBA" id="ARBA00023163"/>
    </source>
</evidence>
<reference evidence="7 11" key="3">
    <citation type="submission" date="2020-07" db="EMBL/GenBank/DDBJ databases">
        <title>The complete genome of Paracoccus pantotrophus ACCC 10489.</title>
        <authorList>
            <person name="Si Y."/>
        </authorList>
    </citation>
    <scope>NUCLEOTIDE SEQUENCE [LARGE SCALE GENOMIC DNA]</scope>
    <source>
        <strain evidence="7 11">ACCC10489</strain>
        <plasmid evidence="7 11">unnamed1</plasmid>
    </source>
</reference>
<dbReference type="GeneID" id="51370752"/>
<dbReference type="AlphaFoldDB" id="A0A1I5IYE2"/>
<keyword evidence="2" id="KW-0805">Transcription regulation</keyword>
<reference evidence="8 9" key="1">
    <citation type="submission" date="2018-10" db="EMBL/GenBank/DDBJ databases">
        <title>Genomic Encyclopedia of Archaeal and Bacterial Type Strains, Phase II (KMG-II): from individual species to whole genera.</title>
        <authorList>
            <person name="Goeker M."/>
        </authorList>
    </citation>
    <scope>NUCLEOTIDE SEQUENCE [LARGE SCALE GENOMIC DNA]</scope>
    <source>
        <strain evidence="9">ATCC 35512 / DSM 2944 / CIP 106514 / LMD 82.5 / NBRC 102493 / NCCB 82005 / GB17</strain>
        <strain evidence="8">DSM 2944</strain>
    </source>
</reference>
<geneLocation type="plasmid" evidence="10">
    <name>ppan2</name>
</geneLocation>
<keyword evidence="9" id="KW-1185">Reference proteome</keyword>